<dbReference type="Proteomes" id="UP000244162">
    <property type="component" value="Unassembled WGS sequence"/>
</dbReference>
<dbReference type="PANTHER" id="PTHR45947">
    <property type="entry name" value="SULFOQUINOVOSYL TRANSFERASE SQD2"/>
    <property type="match status" value="1"/>
</dbReference>
<dbReference type="InterPro" id="IPR001296">
    <property type="entry name" value="Glyco_trans_1"/>
</dbReference>
<protein>
    <submittedName>
        <fullName evidence="3">Glycosyl transferase</fullName>
    </submittedName>
</protein>
<dbReference type="SUPFAM" id="SSF53756">
    <property type="entry name" value="UDP-Glycosyltransferase/glycogen phosphorylase"/>
    <property type="match status" value="1"/>
</dbReference>
<sequence length="375" mass="41655">MNILIYRRGFLPQSETFIADHVQYLRRYDPSILTEHHIPGGINLPNYPLHRLHRPGDGAISRLGSKLFGHNPSVAETLPQGSFALLHAHFLSDGANVAMLARRHRLPLVVTAHGYDATVRGREHLRRWDGRLYLLMKPLLARWAAGFICVSDYIRERLIENGFPQSKLRVIRLGIDTRAIDPPPPSADRRGVLSVGRLVEKKGTRYLLDAWARLPEPLRGERLTILGDGPLRGELEEQARRLGIDATFLGARPRAEVFRQMRQHRVLAMPSVRAKSGDAEGLGIVLLEAQALGMVPVTFDEGPMHEAILPGISGLTARSRDSGSLAQAIASLLSQPDRAEAMAAAGIAHVRAKFDIRARMDALEDYYDEVVARCT</sequence>
<feature type="domain" description="Glycosyl transferase family 1" evidence="1">
    <location>
        <begin position="187"/>
        <end position="346"/>
    </location>
</feature>
<evidence type="ECO:0000313" key="4">
    <source>
        <dbReference type="Proteomes" id="UP000244162"/>
    </source>
</evidence>
<reference evidence="3 4" key="1">
    <citation type="submission" date="2017-09" db="EMBL/GenBank/DDBJ databases">
        <title>Sphingomonas panjinensis sp.nov., isolated from oil-contaminated soil.</title>
        <authorList>
            <person name="Wang L."/>
            <person name="Chen L."/>
        </authorList>
    </citation>
    <scope>NUCLEOTIDE SEQUENCE [LARGE SCALE GENOMIC DNA]</scope>
    <source>
        <strain evidence="3 4">FW-11</strain>
    </source>
</reference>
<dbReference type="Pfam" id="PF13439">
    <property type="entry name" value="Glyco_transf_4"/>
    <property type="match status" value="1"/>
</dbReference>
<keyword evidence="3" id="KW-0808">Transferase</keyword>
<dbReference type="AlphaFoldDB" id="A0A2T5FYU9"/>
<dbReference type="Pfam" id="PF00534">
    <property type="entry name" value="Glycos_transf_1"/>
    <property type="match status" value="1"/>
</dbReference>
<dbReference type="InterPro" id="IPR050194">
    <property type="entry name" value="Glycosyltransferase_grp1"/>
</dbReference>
<dbReference type="RefSeq" id="WP_107967300.1">
    <property type="nucleotide sequence ID" value="NZ_NWBU01000006.1"/>
</dbReference>
<proteinExistence type="predicted"/>
<keyword evidence="4" id="KW-1185">Reference proteome</keyword>
<dbReference type="PANTHER" id="PTHR45947:SF14">
    <property type="entry name" value="SLL1723 PROTEIN"/>
    <property type="match status" value="1"/>
</dbReference>
<gene>
    <name evidence="3" type="ORF">CLG96_07610</name>
</gene>
<name>A0A2T5FYU9_9SPHN</name>
<feature type="domain" description="Glycosyltransferase subfamily 4-like N-terminal" evidence="2">
    <location>
        <begin position="59"/>
        <end position="177"/>
    </location>
</feature>
<dbReference type="InterPro" id="IPR028098">
    <property type="entry name" value="Glyco_trans_4-like_N"/>
</dbReference>
<dbReference type="Gene3D" id="3.40.50.2000">
    <property type="entry name" value="Glycogen Phosphorylase B"/>
    <property type="match status" value="2"/>
</dbReference>
<evidence type="ECO:0000313" key="3">
    <source>
        <dbReference type="EMBL" id="PTQ11787.1"/>
    </source>
</evidence>
<organism evidence="3 4">
    <name type="scientific">Sphingomonas oleivorans</name>
    <dbReference type="NCBI Taxonomy" id="1735121"/>
    <lineage>
        <taxon>Bacteria</taxon>
        <taxon>Pseudomonadati</taxon>
        <taxon>Pseudomonadota</taxon>
        <taxon>Alphaproteobacteria</taxon>
        <taxon>Sphingomonadales</taxon>
        <taxon>Sphingomonadaceae</taxon>
        <taxon>Sphingomonas</taxon>
    </lineage>
</organism>
<accession>A0A2T5FYU9</accession>
<comment type="caution">
    <text evidence="3">The sequence shown here is derived from an EMBL/GenBank/DDBJ whole genome shotgun (WGS) entry which is preliminary data.</text>
</comment>
<evidence type="ECO:0000259" key="1">
    <source>
        <dbReference type="Pfam" id="PF00534"/>
    </source>
</evidence>
<dbReference type="OrthoDB" id="9790710at2"/>
<dbReference type="GO" id="GO:0016757">
    <property type="term" value="F:glycosyltransferase activity"/>
    <property type="evidence" value="ECO:0007669"/>
    <property type="project" value="InterPro"/>
</dbReference>
<dbReference type="EMBL" id="NWBU01000006">
    <property type="protein sequence ID" value="PTQ11787.1"/>
    <property type="molecule type" value="Genomic_DNA"/>
</dbReference>
<evidence type="ECO:0000259" key="2">
    <source>
        <dbReference type="Pfam" id="PF13439"/>
    </source>
</evidence>